<dbReference type="SUPFAM" id="SSF52943">
    <property type="entry name" value="ATP synthase (F1-ATPase), gamma subunit"/>
    <property type="match status" value="1"/>
</dbReference>
<dbReference type="PANTHER" id="PTHR11693:SF22">
    <property type="entry name" value="ATP SYNTHASE SUBUNIT GAMMA, MITOCHONDRIAL"/>
    <property type="match status" value="1"/>
</dbReference>
<protein>
    <recommendedName>
        <fullName evidence="9">F-ATPase gamma subunit</fullName>
    </recommendedName>
</protein>
<evidence type="ECO:0000256" key="1">
    <source>
        <dbReference type="ARBA" id="ARBA00004170"/>
    </source>
</evidence>
<dbReference type="PROSITE" id="PS00153">
    <property type="entry name" value="ATPASE_GAMMA"/>
    <property type="match status" value="1"/>
</dbReference>
<evidence type="ECO:0000256" key="7">
    <source>
        <dbReference type="ARBA" id="ARBA00023196"/>
    </source>
</evidence>
<dbReference type="PANTHER" id="PTHR11693">
    <property type="entry name" value="ATP SYNTHASE GAMMA CHAIN"/>
    <property type="match status" value="1"/>
</dbReference>
<dbReference type="CDD" id="cd12151">
    <property type="entry name" value="F1-ATPase_gamma"/>
    <property type="match status" value="1"/>
</dbReference>
<comment type="subcellular location">
    <subcellularLocation>
        <location evidence="1">Membrane</location>
        <topology evidence="1">Peripheral membrane protein</topology>
    </subcellularLocation>
</comment>
<evidence type="ECO:0000256" key="3">
    <source>
        <dbReference type="ARBA" id="ARBA00022448"/>
    </source>
</evidence>
<dbReference type="InterPro" id="IPR000131">
    <property type="entry name" value="ATP_synth_F1_gsu"/>
</dbReference>
<proteinExistence type="inferred from homology"/>
<evidence type="ECO:0000313" key="10">
    <source>
        <dbReference type="EMBL" id="CAL5219142.1"/>
    </source>
</evidence>
<dbReference type="Proteomes" id="UP001497392">
    <property type="component" value="Unassembled WGS sequence"/>
</dbReference>
<dbReference type="Pfam" id="PF00231">
    <property type="entry name" value="ATP-synt"/>
    <property type="match status" value="1"/>
</dbReference>
<dbReference type="InterPro" id="IPR023632">
    <property type="entry name" value="ATP_synth_F1_gsu_CS"/>
</dbReference>
<dbReference type="HAMAP" id="MF_00815">
    <property type="entry name" value="ATP_synth_gamma_bact"/>
    <property type="match status" value="1"/>
</dbReference>
<reference evidence="10 11" key="1">
    <citation type="submission" date="2024-06" db="EMBL/GenBank/DDBJ databases">
        <authorList>
            <person name="Kraege A."/>
            <person name="Thomma B."/>
        </authorList>
    </citation>
    <scope>NUCLEOTIDE SEQUENCE [LARGE SCALE GENOMIC DNA]</scope>
</reference>
<sequence length="326" mass="35203">MALRRGSSLSGLAKRGLGQLHSELSSTVCAAQAEATAPLNGSFSLGGVRHASQLAVKQRMRSVQNIAKITSAMKMVAASKMRVAQTQTEKSRGMLTPFLTMLGDLPAVEVEHNLVVPVSTDKGLCGGINSTVSKYARGTLATFEGEGQQNELIVMGEKGRAQLARDRSSFIKETIADTQKVRITFSQVSAIAEELMKTEYDVVRIIFNKFQSAISFKPTIATVLSPDALEKEVEAGGKLDQYETEGPDRAEMLQDLAEFQLAVTLNNAMLENNCSEQASRMSAMESSTKNAKEMLEKLTLSYNRTRQAAITTELTEIISGAAALEG</sequence>
<keyword evidence="3" id="KW-0813">Transport</keyword>
<keyword evidence="4" id="KW-0375">Hydrogen ion transport</keyword>
<dbReference type="PIRSF" id="PIRSF039089">
    <property type="entry name" value="ATP_synthase_gamma"/>
    <property type="match status" value="1"/>
</dbReference>
<accession>A0ABP1FM80</accession>
<keyword evidence="8" id="KW-0066">ATP synthesis</keyword>
<gene>
    <name evidence="10" type="primary">g919</name>
    <name evidence="10" type="ORF">VP750_LOCUS801</name>
</gene>
<comment type="similarity">
    <text evidence="2">Belongs to the ATPase gamma chain family.</text>
</comment>
<dbReference type="PRINTS" id="PR00126">
    <property type="entry name" value="ATPASEGAMMA"/>
</dbReference>
<dbReference type="InterPro" id="IPR035968">
    <property type="entry name" value="ATP_synth_F1_ATPase_gsu"/>
</dbReference>
<keyword evidence="11" id="KW-1185">Reference proteome</keyword>
<organism evidence="10 11">
    <name type="scientific">Coccomyxa viridis</name>
    <dbReference type="NCBI Taxonomy" id="1274662"/>
    <lineage>
        <taxon>Eukaryota</taxon>
        <taxon>Viridiplantae</taxon>
        <taxon>Chlorophyta</taxon>
        <taxon>core chlorophytes</taxon>
        <taxon>Trebouxiophyceae</taxon>
        <taxon>Trebouxiophyceae incertae sedis</taxon>
        <taxon>Coccomyxaceae</taxon>
        <taxon>Coccomyxa</taxon>
    </lineage>
</organism>
<dbReference type="NCBIfam" id="TIGR01146">
    <property type="entry name" value="ATPsyn_F1gamma"/>
    <property type="match status" value="1"/>
</dbReference>
<dbReference type="EMBL" id="CAXHTA020000002">
    <property type="protein sequence ID" value="CAL5219142.1"/>
    <property type="molecule type" value="Genomic_DNA"/>
</dbReference>
<dbReference type="Gene3D" id="1.10.287.80">
    <property type="entry name" value="ATP synthase, gamma subunit, helix hairpin domain"/>
    <property type="match status" value="1"/>
</dbReference>
<evidence type="ECO:0000256" key="5">
    <source>
        <dbReference type="ARBA" id="ARBA00023065"/>
    </source>
</evidence>
<evidence type="ECO:0000256" key="6">
    <source>
        <dbReference type="ARBA" id="ARBA00023136"/>
    </source>
</evidence>
<evidence type="ECO:0000256" key="9">
    <source>
        <dbReference type="ARBA" id="ARBA00031066"/>
    </source>
</evidence>
<keyword evidence="7" id="KW-0139">CF(1)</keyword>
<comment type="caution">
    <text evidence="10">The sequence shown here is derived from an EMBL/GenBank/DDBJ whole genome shotgun (WGS) entry which is preliminary data.</text>
</comment>
<evidence type="ECO:0000256" key="8">
    <source>
        <dbReference type="ARBA" id="ARBA00023310"/>
    </source>
</evidence>
<evidence type="ECO:0000313" key="11">
    <source>
        <dbReference type="Proteomes" id="UP001497392"/>
    </source>
</evidence>
<dbReference type="Gene3D" id="3.40.1380.10">
    <property type="match status" value="1"/>
</dbReference>
<keyword evidence="6" id="KW-0472">Membrane</keyword>
<evidence type="ECO:0000256" key="2">
    <source>
        <dbReference type="ARBA" id="ARBA00007681"/>
    </source>
</evidence>
<name>A0ABP1FM80_9CHLO</name>
<evidence type="ECO:0000256" key="4">
    <source>
        <dbReference type="ARBA" id="ARBA00022781"/>
    </source>
</evidence>
<keyword evidence="5" id="KW-0406">Ion transport</keyword>